<proteinExistence type="predicted"/>
<dbReference type="PRINTS" id="PR00598">
    <property type="entry name" value="HTHMARR"/>
</dbReference>
<keyword evidence="1" id="KW-0805">Transcription regulation</keyword>
<protein>
    <submittedName>
        <fullName evidence="5">DNA-binding transcriptional regulator, MarR family</fullName>
    </submittedName>
</protein>
<keyword evidence="6" id="KW-1185">Reference proteome</keyword>
<evidence type="ECO:0000256" key="1">
    <source>
        <dbReference type="ARBA" id="ARBA00023015"/>
    </source>
</evidence>
<dbReference type="InterPro" id="IPR036390">
    <property type="entry name" value="WH_DNA-bd_sf"/>
</dbReference>
<evidence type="ECO:0000256" key="3">
    <source>
        <dbReference type="ARBA" id="ARBA00023163"/>
    </source>
</evidence>
<gene>
    <name evidence="5" type="ORF">SAMN04488068_1101</name>
</gene>
<evidence type="ECO:0000313" key="6">
    <source>
        <dbReference type="Proteomes" id="UP000199758"/>
    </source>
</evidence>
<organism evidence="5 6">
    <name type="scientific">Hydrocarboniphaga daqingensis</name>
    <dbReference type="NCBI Taxonomy" id="490188"/>
    <lineage>
        <taxon>Bacteria</taxon>
        <taxon>Pseudomonadati</taxon>
        <taxon>Pseudomonadota</taxon>
        <taxon>Gammaproteobacteria</taxon>
        <taxon>Nevskiales</taxon>
        <taxon>Nevskiaceae</taxon>
        <taxon>Hydrocarboniphaga</taxon>
    </lineage>
</organism>
<keyword evidence="2 5" id="KW-0238">DNA-binding</keyword>
<feature type="domain" description="HTH marR-type" evidence="4">
    <location>
        <begin position="14"/>
        <end position="146"/>
    </location>
</feature>
<evidence type="ECO:0000256" key="2">
    <source>
        <dbReference type="ARBA" id="ARBA00023125"/>
    </source>
</evidence>
<sequence length="157" mass="17818">MTVRHYTARNFKSATSIGYLAKMAHMLMHDHATAAFAGHDVTFQQWLVLLRLKEGRELTASDLCRTLRHDTGALTRLLDQLEERGYISRQRSRDDRRVVHLQLTEAGAGKCSELTPIIVDKLNAALADFSKEEFNELSRLLNKLIDTIRKTPIEGAD</sequence>
<name>A0A1M5LVU3_9GAMM</name>
<dbReference type="Pfam" id="PF12802">
    <property type="entry name" value="MarR_2"/>
    <property type="match status" value="1"/>
</dbReference>
<dbReference type="PROSITE" id="PS50995">
    <property type="entry name" value="HTH_MARR_2"/>
    <property type="match status" value="1"/>
</dbReference>
<dbReference type="PROSITE" id="PS01117">
    <property type="entry name" value="HTH_MARR_1"/>
    <property type="match status" value="1"/>
</dbReference>
<reference evidence="5 6" key="1">
    <citation type="submission" date="2016-11" db="EMBL/GenBank/DDBJ databases">
        <authorList>
            <person name="Jaros S."/>
            <person name="Januszkiewicz K."/>
            <person name="Wedrychowicz H."/>
        </authorList>
    </citation>
    <scope>NUCLEOTIDE SEQUENCE [LARGE SCALE GENOMIC DNA]</scope>
    <source>
        <strain evidence="5 6">CGMCC 1.7049</strain>
    </source>
</reference>
<dbReference type="RefSeq" id="WP_072895017.1">
    <property type="nucleotide sequence ID" value="NZ_FQWZ01000002.1"/>
</dbReference>
<dbReference type="InterPro" id="IPR023187">
    <property type="entry name" value="Tscrpt_reg_MarR-type_CS"/>
</dbReference>
<dbReference type="SMART" id="SM00347">
    <property type="entry name" value="HTH_MARR"/>
    <property type="match status" value="1"/>
</dbReference>
<dbReference type="GO" id="GO:0003700">
    <property type="term" value="F:DNA-binding transcription factor activity"/>
    <property type="evidence" value="ECO:0007669"/>
    <property type="project" value="InterPro"/>
</dbReference>
<dbReference type="PANTHER" id="PTHR42756:SF1">
    <property type="entry name" value="TRANSCRIPTIONAL REPRESSOR OF EMRAB OPERON"/>
    <property type="match status" value="1"/>
</dbReference>
<dbReference type="InterPro" id="IPR000835">
    <property type="entry name" value="HTH_MarR-typ"/>
</dbReference>
<dbReference type="InterPro" id="IPR036388">
    <property type="entry name" value="WH-like_DNA-bd_sf"/>
</dbReference>
<keyword evidence="3" id="KW-0804">Transcription</keyword>
<dbReference type="EMBL" id="FQWZ01000002">
    <property type="protein sequence ID" value="SHG68739.1"/>
    <property type="molecule type" value="Genomic_DNA"/>
</dbReference>
<accession>A0A1M5LVU3</accession>
<dbReference type="PANTHER" id="PTHR42756">
    <property type="entry name" value="TRANSCRIPTIONAL REGULATOR, MARR"/>
    <property type="match status" value="1"/>
</dbReference>
<dbReference type="GO" id="GO:0003677">
    <property type="term" value="F:DNA binding"/>
    <property type="evidence" value="ECO:0007669"/>
    <property type="project" value="UniProtKB-KW"/>
</dbReference>
<dbReference type="AlphaFoldDB" id="A0A1M5LVU3"/>
<dbReference type="Gene3D" id="1.10.10.10">
    <property type="entry name" value="Winged helix-like DNA-binding domain superfamily/Winged helix DNA-binding domain"/>
    <property type="match status" value="1"/>
</dbReference>
<dbReference type="Proteomes" id="UP000199758">
    <property type="component" value="Unassembled WGS sequence"/>
</dbReference>
<dbReference type="SUPFAM" id="SSF46785">
    <property type="entry name" value="Winged helix' DNA-binding domain"/>
    <property type="match status" value="1"/>
</dbReference>
<dbReference type="OrthoDB" id="6195716at2"/>
<evidence type="ECO:0000259" key="4">
    <source>
        <dbReference type="PROSITE" id="PS50995"/>
    </source>
</evidence>
<evidence type="ECO:0000313" key="5">
    <source>
        <dbReference type="EMBL" id="SHG68739.1"/>
    </source>
</evidence>
<dbReference type="STRING" id="490188.SAMN04488068_1101"/>